<dbReference type="Pfam" id="PF12530">
    <property type="entry name" value="DUF3730"/>
    <property type="match status" value="1"/>
</dbReference>
<dbReference type="InterPro" id="IPR022542">
    <property type="entry name" value="FOCAD/RST1_DUF3730"/>
</dbReference>
<accession>A0ABN9B6A1</accession>
<feature type="non-terminal residue" evidence="2">
    <location>
        <position position="272"/>
    </location>
</feature>
<reference evidence="2" key="1">
    <citation type="submission" date="2023-05" db="EMBL/GenBank/DDBJ databases">
        <authorList>
            <person name="Stuckert A."/>
        </authorList>
    </citation>
    <scope>NUCLEOTIDE SEQUENCE</scope>
</reference>
<organism evidence="2 3">
    <name type="scientific">Staurois parvus</name>
    <dbReference type="NCBI Taxonomy" id="386267"/>
    <lineage>
        <taxon>Eukaryota</taxon>
        <taxon>Metazoa</taxon>
        <taxon>Chordata</taxon>
        <taxon>Craniata</taxon>
        <taxon>Vertebrata</taxon>
        <taxon>Euteleostomi</taxon>
        <taxon>Amphibia</taxon>
        <taxon>Batrachia</taxon>
        <taxon>Anura</taxon>
        <taxon>Neobatrachia</taxon>
        <taxon>Ranoidea</taxon>
        <taxon>Ranidae</taxon>
        <taxon>Staurois</taxon>
    </lineage>
</organism>
<proteinExistence type="predicted"/>
<evidence type="ECO:0000313" key="3">
    <source>
        <dbReference type="Proteomes" id="UP001162483"/>
    </source>
</evidence>
<sequence>MMKLVLKILETPAEKKMIPLARLLVMPVLLVVSSSGLADCFSVKDGGSSFQQLALTILERIQNVDQREMVTEKLAVEMLSLPVSSWHYIITVTLTKLNKFKEDSSASFDWLCSLSSILPFTTCVPAHISLLLGYLLIHESGHRLSQALKVASDVARADSSQVPYLVPVLMFRLGHPLEPKLLREILYTLPTLGTHKVCVPQILRSLQMIGSTSKLQPIVMRLMTSLWEKQDRVYPELQKLIAVADSQCLSIGKETQWEKTVAKAATIRDICR</sequence>
<evidence type="ECO:0000259" key="1">
    <source>
        <dbReference type="Pfam" id="PF12530"/>
    </source>
</evidence>
<name>A0ABN9B6A1_9NEOB</name>
<dbReference type="Proteomes" id="UP001162483">
    <property type="component" value="Unassembled WGS sequence"/>
</dbReference>
<protein>
    <recommendedName>
        <fullName evidence="1">DUF3730 domain-containing protein</fullName>
    </recommendedName>
</protein>
<dbReference type="PANTHER" id="PTHR16212:SF4">
    <property type="entry name" value="FOCADHESIN"/>
    <property type="match status" value="1"/>
</dbReference>
<evidence type="ECO:0000313" key="2">
    <source>
        <dbReference type="EMBL" id="CAI9543086.1"/>
    </source>
</evidence>
<gene>
    <name evidence="2" type="ORF">SPARVUS_LOCUS2220200</name>
</gene>
<dbReference type="PANTHER" id="PTHR16212">
    <property type="entry name" value="FOCADHESIN FAMILY MEMBER"/>
    <property type="match status" value="1"/>
</dbReference>
<comment type="caution">
    <text evidence="2">The sequence shown here is derived from an EMBL/GenBank/DDBJ whole genome shotgun (WGS) entry which is preliminary data.</text>
</comment>
<dbReference type="EMBL" id="CATNWA010002509">
    <property type="protein sequence ID" value="CAI9543086.1"/>
    <property type="molecule type" value="Genomic_DNA"/>
</dbReference>
<feature type="domain" description="DUF3730" evidence="1">
    <location>
        <begin position="167"/>
        <end position="272"/>
    </location>
</feature>
<keyword evidence="3" id="KW-1185">Reference proteome</keyword>
<dbReference type="InterPro" id="IPR045163">
    <property type="entry name" value="Focadhesin/RST1"/>
</dbReference>